<dbReference type="AlphaFoldDB" id="Q587I5"/>
<accession>Q587I5</accession>
<organism evidence="1">
    <name type="scientific">Homo sapiens</name>
    <name type="common">Human</name>
    <dbReference type="NCBI Taxonomy" id="9606"/>
    <lineage>
        <taxon>Eukaryota</taxon>
        <taxon>Metazoa</taxon>
        <taxon>Chordata</taxon>
        <taxon>Craniata</taxon>
        <taxon>Vertebrata</taxon>
        <taxon>Euteleostomi</taxon>
        <taxon>Mammalia</taxon>
        <taxon>Eutheria</taxon>
        <taxon>Euarchontoglires</taxon>
        <taxon>Primates</taxon>
        <taxon>Haplorrhini</taxon>
        <taxon>Catarrhini</taxon>
        <taxon>Hominidae</taxon>
        <taxon>Homo</taxon>
    </lineage>
</organism>
<dbReference type="EMBL" id="AC007385">
    <property type="protein sequence ID" value="AAX76516.1"/>
    <property type="molecule type" value="Genomic_DNA"/>
</dbReference>
<name>Q587I5_HUMAN</name>
<reference evidence="1" key="4">
    <citation type="submission" date="2005-04" db="EMBL/GenBank/DDBJ databases">
        <authorList>
            <person name="Wilson R.K."/>
        </authorList>
    </citation>
    <scope>NUCLEOTIDE SEQUENCE</scope>
</reference>
<protein>
    <submittedName>
        <fullName evidence="2">cDNA, FLJ92364</fullName>
    </submittedName>
</protein>
<reference evidence="1" key="2">
    <citation type="submission" date="1999-12" db="EMBL/GenBank/DDBJ databases">
        <authorList>
            <person name="Waterston R."/>
        </authorList>
    </citation>
    <scope>NUCLEOTIDE SEQUENCE</scope>
</reference>
<evidence type="ECO:0000313" key="1">
    <source>
        <dbReference type="EMBL" id="AAX76516.1"/>
    </source>
</evidence>
<reference evidence="1" key="3">
    <citation type="submission" date="2003-05" db="EMBL/GenBank/DDBJ databases">
        <authorList>
            <person name="Wilson R."/>
        </authorList>
    </citation>
    <scope>NUCLEOTIDE SEQUENCE</scope>
</reference>
<dbReference type="EMBL" id="AK312083">
    <property type="protein sequence ID" value="BAG35019.1"/>
    <property type="molecule type" value="mRNA"/>
</dbReference>
<sequence>MENERLIMLSGEFDAKVGETEKRR</sequence>
<gene>
    <name evidence="1" type="primary">tmp_locus_19</name>
</gene>
<proteinExistence type="evidence at transcript level"/>
<reference evidence="1" key="1">
    <citation type="submission" date="1999-08" db="EMBL/GenBank/DDBJ databases">
        <authorList>
            <person name="Waterston R.H."/>
        </authorList>
    </citation>
    <scope>NUCLEOTIDE SEQUENCE</scope>
</reference>
<evidence type="ECO:0000313" key="2">
    <source>
        <dbReference type="EMBL" id="BAG35019.1"/>
    </source>
</evidence>
<reference evidence="2" key="5">
    <citation type="submission" date="2008-01" db="EMBL/GenBank/DDBJ databases">
        <title>NEDO functional analysis of protein and research application project.</title>
        <authorList>
            <person name="Wakamatsu A."/>
            <person name="Yamamoto J."/>
            <person name="Kimura K."/>
            <person name="Kaida T."/>
            <person name="Tsuchiya K."/>
            <person name="Iida Y."/>
            <person name="Takayama Y."/>
            <person name="Murakawa K."/>
            <person name="Kanehori K."/>
            <person name="Andoh T."/>
            <person name="Kagawa N."/>
            <person name="Sato R."/>
            <person name="Kawamura Y."/>
            <person name="Tanaka S."/>
            <person name="Kisu Y."/>
            <person name="Sugano S."/>
            <person name="Goshima N."/>
            <person name="Nomura N."/>
            <person name="Isogai T."/>
        </authorList>
    </citation>
    <scope>NUCLEOTIDE SEQUENCE</scope>
    <source>
        <tissue evidence="2">Small intestine</tissue>
    </source>
</reference>